<dbReference type="EMBL" id="ADAS02000075">
    <property type="protein sequence ID" value="OAV91742.1"/>
    <property type="molecule type" value="Genomic_DNA"/>
</dbReference>
<dbReference type="VEuPathDB" id="FungiDB:PTTG_27871"/>
<accession>A0A180GHE8</accession>
<dbReference type="OrthoDB" id="10624235at2759"/>
<feature type="compositionally biased region" description="Low complexity" evidence="1">
    <location>
        <begin position="269"/>
        <end position="279"/>
    </location>
</feature>
<evidence type="ECO:0000313" key="2">
    <source>
        <dbReference type="EMBL" id="OAV91742.1"/>
    </source>
</evidence>
<dbReference type="AlphaFoldDB" id="A0A180GHE8"/>
<dbReference type="Proteomes" id="UP000005240">
    <property type="component" value="Unassembled WGS sequence"/>
</dbReference>
<dbReference type="EnsemblFungi" id="PTTG_27871-t43_1">
    <property type="protein sequence ID" value="PTTG_27871-t43_1-p1"/>
    <property type="gene ID" value="PTTG_27871"/>
</dbReference>
<evidence type="ECO:0000313" key="4">
    <source>
        <dbReference type="Proteomes" id="UP000005240"/>
    </source>
</evidence>
<gene>
    <name evidence="2" type="ORF">PTTG_27871</name>
</gene>
<protein>
    <submittedName>
        <fullName evidence="2 3">Uncharacterized protein</fullName>
    </submittedName>
</protein>
<reference evidence="3" key="4">
    <citation type="submission" date="2025-05" db="UniProtKB">
        <authorList>
            <consortium name="EnsemblFungi"/>
        </authorList>
    </citation>
    <scope>IDENTIFICATION</scope>
    <source>
        <strain evidence="3">isolate 1-1 / race 1 (BBBD)</strain>
    </source>
</reference>
<proteinExistence type="predicted"/>
<reference evidence="2" key="1">
    <citation type="submission" date="2009-11" db="EMBL/GenBank/DDBJ databases">
        <authorList>
            <consortium name="The Broad Institute Genome Sequencing Platform"/>
            <person name="Ward D."/>
            <person name="Feldgarden M."/>
            <person name="Earl A."/>
            <person name="Young S.K."/>
            <person name="Zeng Q."/>
            <person name="Koehrsen M."/>
            <person name="Alvarado L."/>
            <person name="Berlin A."/>
            <person name="Bochicchio J."/>
            <person name="Borenstein D."/>
            <person name="Chapman S.B."/>
            <person name="Chen Z."/>
            <person name="Engels R."/>
            <person name="Freedman E."/>
            <person name="Gellesch M."/>
            <person name="Goldberg J."/>
            <person name="Griggs A."/>
            <person name="Gujja S."/>
            <person name="Heilman E."/>
            <person name="Heiman D."/>
            <person name="Hepburn T."/>
            <person name="Howarth C."/>
            <person name="Jen D."/>
            <person name="Larson L."/>
            <person name="Lewis B."/>
            <person name="Mehta T."/>
            <person name="Park D."/>
            <person name="Pearson M."/>
            <person name="Roberts A."/>
            <person name="Saif S."/>
            <person name="Shea T."/>
            <person name="Shenoy N."/>
            <person name="Sisk P."/>
            <person name="Stolte C."/>
            <person name="Sykes S."/>
            <person name="Thomson T."/>
            <person name="Walk T."/>
            <person name="White J."/>
            <person name="Yandava C."/>
            <person name="Izard J."/>
            <person name="Baranova O.V."/>
            <person name="Blanton J.M."/>
            <person name="Tanner A.C."/>
            <person name="Dewhirst F.E."/>
            <person name="Haas B."/>
            <person name="Nusbaum C."/>
            <person name="Birren B."/>
        </authorList>
    </citation>
    <scope>NUCLEOTIDE SEQUENCE [LARGE SCALE GENOMIC DNA]</scope>
    <source>
        <strain evidence="2">1-1 BBBD Race 1</strain>
    </source>
</reference>
<name>A0A180GHE8_PUCT1</name>
<evidence type="ECO:0000256" key="1">
    <source>
        <dbReference type="SAM" id="MobiDB-lite"/>
    </source>
</evidence>
<organism evidence="2">
    <name type="scientific">Puccinia triticina (isolate 1-1 / race 1 (BBBD))</name>
    <name type="common">Brown leaf rust fungus</name>
    <dbReference type="NCBI Taxonomy" id="630390"/>
    <lineage>
        <taxon>Eukaryota</taxon>
        <taxon>Fungi</taxon>
        <taxon>Dikarya</taxon>
        <taxon>Basidiomycota</taxon>
        <taxon>Pucciniomycotina</taxon>
        <taxon>Pucciniomycetes</taxon>
        <taxon>Pucciniales</taxon>
        <taxon>Pucciniaceae</taxon>
        <taxon>Puccinia</taxon>
    </lineage>
</organism>
<feature type="region of interest" description="Disordered" evidence="1">
    <location>
        <begin position="259"/>
        <end position="279"/>
    </location>
</feature>
<sequence length="357" mass="39984">MADSRLVPQPAQLTPQVIDCNTSFKFFYKKFSTTNKSMWAMIKSKKPKLFPIKFLASSTLEDFKEVVASKCNDQFDSAGDLIQNAIIKGSPRIEWKVSMNIADGDELIKKSADYQITDESSFNHWTASVILTGQDRMKASMKLLMINPETTKKQAKAVIDPHRWNATNPSNPSAITVDGNFDAINLYTNQIFPANPPNVKYETRMPVHINPTNPTRYIPLTVVMVQQWAYAIVQGKQGVDVCTPPAGFKFKNFSAAKKRKLHKSHTHQSPSPNSDSDSSSIIDLEVNLLNEYLTFVKIPLVNRDGIVAILTQNKATNPKVFQSKGIPQESMIQWGVPEVYVAQLRKNVSKFVQSNAS</sequence>
<reference evidence="3 4" key="3">
    <citation type="journal article" date="2017" name="G3 (Bethesda)">
        <title>Comparative analysis highlights variable genome content of wheat rusts and divergence of the mating loci.</title>
        <authorList>
            <person name="Cuomo C.A."/>
            <person name="Bakkeren G."/>
            <person name="Khalil H.B."/>
            <person name="Panwar V."/>
            <person name="Joly D."/>
            <person name="Linning R."/>
            <person name="Sakthikumar S."/>
            <person name="Song X."/>
            <person name="Adiconis X."/>
            <person name="Fan L."/>
            <person name="Goldberg J.M."/>
            <person name="Levin J.Z."/>
            <person name="Young S."/>
            <person name="Zeng Q."/>
            <person name="Anikster Y."/>
            <person name="Bruce M."/>
            <person name="Wang M."/>
            <person name="Yin C."/>
            <person name="McCallum B."/>
            <person name="Szabo L.J."/>
            <person name="Hulbert S."/>
            <person name="Chen X."/>
            <person name="Fellers J.P."/>
        </authorList>
    </citation>
    <scope>NUCLEOTIDE SEQUENCE</scope>
    <source>
        <strain evidence="4">Isolate 1-1 / race 1 (BBBD)</strain>
        <strain evidence="3">isolate 1-1 / race 1 (BBBD)</strain>
    </source>
</reference>
<reference evidence="2" key="2">
    <citation type="submission" date="2016-05" db="EMBL/GenBank/DDBJ databases">
        <title>Comparative analysis highlights variable genome content of wheat rusts and divergence of the mating loci.</title>
        <authorList>
            <person name="Cuomo C.A."/>
            <person name="Bakkeren G."/>
            <person name="Szabo L."/>
            <person name="Khalil H."/>
            <person name="Joly D."/>
            <person name="Goldberg J."/>
            <person name="Young S."/>
            <person name="Zeng Q."/>
            <person name="Fellers J."/>
        </authorList>
    </citation>
    <scope>NUCLEOTIDE SEQUENCE [LARGE SCALE GENOMIC DNA]</scope>
    <source>
        <strain evidence="2">1-1 BBBD Race 1</strain>
    </source>
</reference>
<evidence type="ECO:0000313" key="3">
    <source>
        <dbReference type="EnsemblFungi" id="PTTG_27871-t43_1-p1"/>
    </source>
</evidence>
<keyword evidence="4" id="KW-1185">Reference proteome</keyword>